<proteinExistence type="inferred from homology"/>
<dbReference type="InterPro" id="IPR040372">
    <property type="entry name" value="YaeB-like"/>
</dbReference>
<name>A0A1M6CAU1_9BACT</name>
<dbReference type="STRING" id="1121393.SAMN02745216_00196"/>
<dbReference type="Pfam" id="PF01980">
    <property type="entry name" value="TrmO_N"/>
    <property type="match status" value="1"/>
</dbReference>
<dbReference type="CDD" id="cd09281">
    <property type="entry name" value="UPF0066"/>
    <property type="match status" value="1"/>
</dbReference>
<dbReference type="AlphaFoldDB" id="A0A1M6CAU1"/>
<accession>A0A1M6CAU1</accession>
<dbReference type="GO" id="GO:0032259">
    <property type="term" value="P:methylation"/>
    <property type="evidence" value="ECO:0007669"/>
    <property type="project" value="UniProtKB-KW"/>
</dbReference>
<dbReference type="NCBIfam" id="TIGR00104">
    <property type="entry name" value="tRNA_TsaA"/>
    <property type="match status" value="1"/>
</dbReference>
<dbReference type="Proteomes" id="UP000183994">
    <property type="component" value="Unassembled WGS sequence"/>
</dbReference>
<dbReference type="RefSeq" id="WP_073471987.1">
    <property type="nucleotide sequence ID" value="NZ_FQZU01000001.1"/>
</dbReference>
<sequence>MIQMNPIGTIHTPFKETQGMPIQPAGARGVEGALEVLPELAEGLKDVDGFSHVIILYHFHQSNGYNLRVTPFLDKEERGVFSTRAPKRPNPIGLSVVEVVKVEGNIVHVKNIDVLDGTPLLDIKPYVPQFDTPEFSRTGWLEEAQKNAPKTRADERFSK</sequence>
<keyword evidence="1" id="KW-0949">S-adenosyl-L-methionine</keyword>
<dbReference type="OrthoDB" id="9804309at2"/>
<dbReference type="PROSITE" id="PS01318">
    <property type="entry name" value="TSAA_1"/>
    <property type="match status" value="1"/>
</dbReference>
<dbReference type="GO" id="GO:0008168">
    <property type="term" value="F:methyltransferase activity"/>
    <property type="evidence" value="ECO:0007669"/>
    <property type="project" value="UniProtKB-KW"/>
</dbReference>
<evidence type="ECO:0000313" key="5">
    <source>
        <dbReference type="Proteomes" id="UP000183994"/>
    </source>
</evidence>
<evidence type="ECO:0000256" key="1">
    <source>
        <dbReference type="ARBA" id="ARBA00022691"/>
    </source>
</evidence>
<dbReference type="InterPro" id="IPR023370">
    <property type="entry name" value="TrmO-like_N"/>
</dbReference>
<dbReference type="Gene3D" id="2.40.30.70">
    <property type="entry name" value="YaeB-like"/>
    <property type="match status" value="1"/>
</dbReference>
<keyword evidence="4" id="KW-0808">Transferase</keyword>
<dbReference type="InterPro" id="IPR023368">
    <property type="entry name" value="UPF0066_cons_site"/>
</dbReference>
<protein>
    <submittedName>
        <fullName evidence="4">tRNA-Thr(GGU) m(6)t(6)A37 methyltransferase TsaA</fullName>
    </submittedName>
</protein>
<feature type="domain" description="TsaA-like" evidence="3">
    <location>
        <begin position="4"/>
        <end position="135"/>
    </location>
</feature>
<dbReference type="PANTHER" id="PTHR12818">
    <property type="entry name" value="TRNA (ADENINE(37)-N6)-METHYLTRANSFERASE"/>
    <property type="match status" value="1"/>
</dbReference>
<evidence type="ECO:0000313" key="4">
    <source>
        <dbReference type="EMBL" id="SHI58129.1"/>
    </source>
</evidence>
<dbReference type="InterPro" id="IPR036414">
    <property type="entry name" value="YaeB_N_sf"/>
</dbReference>
<keyword evidence="4" id="KW-0489">Methyltransferase</keyword>
<keyword evidence="5" id="KW-1185">Reference proteome</keyword>
<dbReference type="EMBL" id="FQZU01000001">
    <property type="protein sequence ID" value="SHI58129.1"/>
    <property type="molecule type" value="Genomic_DNA"/>
</dbReference>
<organism evidence="4 5">
    <name type="scientific">Desulfatibacillum alkenivorans DSM 16219</name>
    <dbReference type="NCBI Taxonomy" id="1121393"/>
    <lineage>
        <taxon>Bacteria</taxon>
        <taxon>Pseudomonadati</taxon>
        <taxon>Thermodesulfobacteriota</taxon>
        <taxon>Desulfobacteria</taxon>
        <taxon>Desulfobacterales</taxon>
        <taxon>Desulfatibacillaceae</taxon>
        <taxon>Desulfatibacillum</taxon>
    </lineage>
</organism>
<dbReference type="InterPro" id="IPR036413">
    <property type="entry name" value="YaeB-like_sf"/>
</dbReference>
<evidence type="ECO:0000259" key="3">
    <source>
        <dbReference type="PROSITE" id="PS51668"/>
    </source>
</evidence>
<reference evidence="5" key="1">
    <citation type="submission" date="2016-11" db="EMBL/GenBank/DDBJ databases">
        <authorList>
            <person name="Varghese N."/>
            <person name="Submissions S."/>
        </authorList>
    </citation>
    <scope>NUCLEOTIDE SEQUENCE [LARGE SCALE GENOMIC DNA]</scope>
    <source>
        <strain evidence="5">DSM 16219</strain>
    </source>
</reference>
<dbReference type="PROSITE" id="PS51668">
    <property type="entry name" value="TSAA_2"/>
    <property type="match status" value="1"/>
</dbReference>
<dbReference type="SUPFAM" id="SSF118196">
    <property type="entry name" value="YaeB-like"/>
    <property type="match status" value="1"/>
</dbReference>
<evidence type="ECO:0000256" key="2">
    <source>
        <dbReference type="ARBA" id="ARBA00033753"/>
    </source>
</evidence>
<gene>
    <name evidence="4" type="ORF">SAMN02745216_00196</name>
</gene>
<comment type="similarity">
    <text evidence="2">Belongs to the tRNA methyltransferase O family.</text>
</comment>
<dbReference type="PANTHER" id="PTHR12818:SF0">
    <property type="entry name" value="TRNA (ADENINE(37)-N6)-METHYLTRANSFERASE"/>
    <property type="match status" value="1"/>
</dbReference>